<keyword evidence="2" id="KW-0732">Signal</keyword>
<proteinExistence type="predicted"/>
<keyword evidence="3" id="KW-0477">Merozoite</keyword>
<dbReference type="AlphaFoldDB" id="A6YQQ0"/>
<gene>
    <name evidence="3" type="primary">MSA-1</name>
</gene>
<organism evidence="3">
    <name type="scientific">Babesia bovis</name>
    <dbReference type="NCBI Taxonomy" id="5865"/>
    <lineage>
        <taxon>Eukaryota</taxon>
        <taxon>Sar</taxon>
        <taxon>Alveolata</taxon>
        <taxon>Apicomplexa</taxon>
        <taxon>Aconoidasida</taxon>
        <taxon>Piroplasmida</taxon>
        <taxon>Babesiidae</taxon>
        <taxon>Babesia</taxon>
    </lineage>
</organism>
<protein>
    <submittedName>
        <fullName evidence="3">Merozoite surface antigen 1</fullName>
    </submittedName>
</protein>
<accession>A6YQQ0</accession>
<dbReference type="EMBL" id="EF640947">
    <property type="protein sequence ID" value="ABR92027.1"/>
    <property type="molecule type" value="Genomic_DNA"/>
</dbReference>
<feature type="compositionally biased region" description="Polar residues" evidence="1">
    <location>
        <begin position="288"/>
        <end position="303"/>
    </location>
</feature>
<sequence length="330" mass="36097">MATFALFISALCCVSAVTSSEPRSAENVIRVIDSSSDLPEGYLYDDMAKFYGAVESFDRTKLYAVIAANFRNGGLADEKVKEAFSSLYKVSASIKVNPMINSDLFKEEAVSSFSGKTDKDKFNAIFESIKTMVLRINHMQTFLKGLDWSSEITEGDRKKAEEYFKKHVYKEEYKVNVEGMAAVCKGFLGDGSDFNKLVVTFDDFARGRHYGLAENYVEPNPDLTLPEGLIAEVEKEVATVKPVERENNRSPGTGAVPQPPVDGQAQQEIPTPSSSPSSPESQSPQTQGAENPSPDSSQGNLNGQREPAKSSFTYGGLTVATLCYFVLSAF</sequence>
<reference evidence="3" key="2">
    <citation type="journal article" date="2008" name="Ann. N. Y. Acad. Sci.">
        <title>msa-1 and msa-2c gene analysis and common epitopes assessment in Mexican Babesia bovis isolates.</title>
        <authorList>
            <person name="Borgonio V."/>
            <person name="Mosqueda J."/>
            <person name="Genis A.D."/>
            <person name="Falcon A."/>
            <person name="Alvarez J.A."/>
            <person name="Camacho M."/>
            <person name="Figueroa J.V."/>
        </authorList>
    </citation>
    <scope>NUCLEOTIDE SEQUENCE</scope>
    <source>
        <strain evidence="3">Guerrero</strain>
    </source>
</reference>
<evidence type="ECO:0000313" key="3">
    <source>
        <dbReference type="EMBL" id="ABR92027.1"/>
    </source>
</evidence>
<evidence type="ECO:0000256" key="1">
    <source>
        <dbReference type="SAM" id="MobiDB-lite"/>
    </source>
</evidence>
<feature type="compositionally biased region" description="Low complexity" evidence="1">
    <location>
        <begin position="266"/>
        <end position="287"/>
    </location>
</feature>
<feature type="region of interest" description="Disordered" evidence="1">
    <location>
        <begin position="240"/>
        <end position="312"/>
    </location>
</feature>
<name>A6YQQ0_BABBO</name>
<feature type="signal peptide" evidence="2">
    <location>
        <begin position="1"/>
        <end position="16"/>
    </location>
</feature>
<feature type="chain" id="PRO_5002705285" evidence="2">
    <location>
        <begin position="17"/>
        <end position="330"/>
    </location>
</feature>
<reference evidence="3" key="1">
    <citation type="submission" date="2007-05" db="EMBL/GenBank/DDBJ databases">
        <authorList>
            <person name="Borgonio V.M."/>
            <person name="Mosqueda J.J."/>
            <person name="Genis A.D."/>
            <person name="Falcon A."/>
            <person name="Alvarez A."/>
            <person name="Camacho M."/>
            <person name="Figueroa J.V."/>
        </authorList>
    </citation>
    <scope>NUCLEOTIDE SEQUENCE</scope>
    <source>
        <strain evidence="3">Guerrero</strain>
    </source>
</reference>
<evidence type="ECO:0000256" key="2">
    <source>
        <dbReference type="SAM" id="SignalP"/>
    </source>
</evidence>